<evidence type="ECO:0000313" key="10">
    <source>
        <dbReference type="RefSeq" id="XP_029124146.1"/>
    </source>
</evidence>
<name>A0A8N4FDF4_ELAGV</name>
<feature type="coiled-coil region" evidence="7">
    <location>
        <begin position="47"/>
        <end position="74"/>
    </location>
</feature>
<dbReference type="AlphaFoldDB" id="A0A8N4FDF4"/>
<keyword evidence="2" id="KW-0433">Leucine-rich repeat</keyword>
<dbReference type="GO" id="GO:0006952">
    <property type="term" value="P:defense response"/>
    <property type="evidence" value="ECO:0007669"/>
    <property type="project" value="UniProtKB-KW"/>
</dbReference>
<organism evidence="9 10">
    <name type="scientific">Elaeis guineensis var. tenera</name>
    <name type="common">Oil palm</name>
    <dbReference type="NCBI Taxonomy" id="51953"/>
    <lineage>
        <taxon>Eukaryota</taxon>
        <taxon>Viridiplantae</taxon>
        <taxon>Streptophyta</taxon>
        <taxon>Embryophyta</taxon>
        <taxon>Tracheophyta</taxon>
        <taxon>Spermatophyta</taxon>
        <taxon>Magnoliopsida</taxon>
        <taxon>Liliopsida</taxon>
        <taxon>Arecaceae</taxon>
        <taxon>Arecoideae</taxon>
        <taxon>Cocoseae</taxon>
        <taxon>Elaeidinae</taxon>
        <taxon>Elaeis</taxon>
    </lineage>
</organism>
<reference evidence="10" key="1">
    <citation type="submission" date="2025-08" db="UniProtKB">
        <authorList>
            <consortium name="RefSeq"/>
        </authorList>
    </citation>
    <scope>IDENTIFICATION</scope>
</reference>
<dbReference type="RefSeq" id="XP_029124146.1">
    <property type="nucleotide sequence ID" value="XM_029268313.1"/>
</dbReference>
<dbReference type="Pfam" id="PF18052">
    <property type="entry name" value="Rx_N"/>
    <property type="match status" value="1"/>
</dbReference>
<evidence type="ECO:0000256" key="4">
    <source>
        <dbReference type="ARBA" id="ARBA00022741"/>
    </source>
</evidence>
<dbReference type="PANTHER" id="PTHR36766:SF40">
    <property type="entry name" value="DISEASE RESISTANCE PROTEIN RGA3"/>
    <property type="match status" value="1"/>
</dbReference>
<keyword evidence="9" id="KW-1185">Reference proteome</keyword>
<protein>
    <submittedName>
        <fullName evidence="10">Disease resistance protein RGA4</fullName>
    </submittedName>
</protein>
<keyword evidence="7" id="KW-0175">Coiled coil</keyword>
<feature type="domain" description="Disease resistance N-terminal" evidence="8">
    <location>
        <begin position="31"/>
        <end position="118"/>
    </location>
</feature>
<comment type="similarity">
    <text evidence="1">Belongs to the disease resistance NB-LRR family.</text>
</comment>
<keyword evidence="5" id="KW-0611">Plant defense</keyword>
<evidence type="ECO:0000259" key="8">
    <source>
        <dbReference type="Pfam" id="PF18052"/>
    </source>
</evidence>
<accession>A0A8N4FDF4</accession>
<gene>
    <name evidence="10" type="primary">LOC114914787</name>
</gene>
<evidence type="ECO:0000256" key="6">
    <source>
        <dbReference type="ARBA" id="ARBA00022840"/>
    </source>
</evidence>
<evidence type="ECO:0000256" key="7">
    <source>
        <dbReference type="SAM" id="Coils"/>
    </source>
</evidence>
<dbReference type="OrthoDB" id="786390at2759"/>
<evidence type="ECO:0000256" key="5">
    <source>
        <dbReference type="ARBA" id="ARBA00022821"/>
    </source>
</evidence>
<proteinExistence type="inferred from homology"/>
<dbReference type="InterPro" id="IPR041118">
    <property type="entry name" value="Rx_N"/>
</dbReference>
<evidence type="ECO:0000256" key="1">
    <source>
        <dbReference type="ARBA" id="ARBA00008894"/>
    </source>
</evidence>
<keyword evidence="6" id="KW-0067">ATP-binding</keyword>
<evidence type="ECO:0000256" key="2">
    <source>
        <dbReference type="ARBA" id="ARBA00022614"/>
    </source>
</evidence>
<evidence type="ECO:0000256" key="3">
    <source>
        <dbReference type="ARBA" id="ARBA00022737"/>
    </source>
</evidence>
<evidence type="ECO:0000313" key="9">
    <source>
        <dbReference type="Proteomes" id="UP000504607"/>
    </source>
</evidence>
<dbReference type="Gene3D" id="1.20.5.4130">
    <property type="match status" value="1"/>
</dbReference>
<dbReference type="Proteomes" id="UP000504607">
    <property type="component" value="Chromosome 14"/>
</dbReference>
<keyword evidence="3" id="KW-0677">Repeat</keyword>
<sequence length="196" mass="22970">MHSEPTRKIAQVAVTSLSWVYAPNINSILLVVMEKATDRLLQQFGVMWGIEEKREKLERMLSEIQDKLGDAEERQVKEEGVKKWLAALKDAAYEADDMLDEFNLEAMRRKAEIQVDMSKKVRSFFSFDNPLWFRFKIGQKLNDIVEKIDKIVDEGNKFHFMVKTQPQIKDRPQSHSYIDESYVIGREEDREKISSP</sequence>
<keyword evidence="4" id="KW-0547">Nucleotide-binding</keyword>
<dbReference type="PANTHER" id="PTHR36766">
    <property type="entry name" value="PLANT BROAD-SPECTRUM MILDEW RESISTANCE PROTEIN RPW8"/>
    <property type="match status" value="1"/>
</dbReference>
<dbReference type="GO" id="GO:0005524">
    <property type="term" value="F:ATP binding"/>
    <property type="evidence" value="ECO:0007669"/>
    <property type="project" value="UniProtKB-KW"/>
</dbReference>